<reference evidence="1 2" key="1">
    <citation type="submission" date="2015-12" db="EMBL/GenBank/DDBJ databases">
        <title>Draft genome sequence of Streptomyces silvensis ATCC 53525, a producer of novel hormone antagonists.</title>
        <authorList>
            <person name="Johnston C.W."/>
            <person name="Li Y."/>
            <person name="Magarvey N.A."/>
        </authorList>
    </citation>
    <scope>NUCLEOTIDE SEQUENCE [LARGE SCALE GENOMIC DNA]</scope>
    <source>
        <strain evidence="1 2">ATCC 53525</strain>
    </source>
</reference>
<name>A0A0W7X0W4_9ACTN</name>
<gene>
    <name evidence="1" type="ORF">AT728_11835</name>
</gene>
<sequence length="75" mass="7557">MRVGLRLALAGEGGVLASRGWVAGARRGVPVGLDGVARSLLCVPAPRGGVARRSQLGVLAPDGRTTALLRGVLTT</sequence>
<keyword evidence="2" id="KW-1185">Reference proteome</keyword>
<dbReference type="EMBL" id="LOCL01000038">
    <property type="protein sequence ID" value="KUF16478.1"/>
    <property type="molecule type" value="Genomic_DNA"/>
</dbReference>
<comment type="caution">
    <text evidence="1">The sequence shown here is derived from an EMBL/GenBank/DDBJ whole genome shotgun (WGS) entry which is preliminary data.</text>
</comment>
<proteinExistence type="predicted"/>
<protein>
    <submittedName>
        <fullName evidence="1">Uncharacterized protein</fullName>
    </submittedName>
</protein>
<accession>A0A0W7X0W4</accession>
<dbReference type="Proteomes" id="UP000054804">
    <property type="component" value="Unassembled WGS sequence"/>
</dbReference>
<evidence type="ECO:0000313" key="1">
    <source>
        <dbReference type="EMBL" id="KUF16478.1"/>
    </source>
</evidence>
<dbReference type="RefSeq" id="WP_058849295.1">
    <property type="nucleotide sequence ID" value="NZ_LOCL01000038.1"/>
</dbReference>
<organism evidence="1 2">
    <name type="scientific">Streptomyces silvensis</name>
    <dbReference type="NCBI Taxonomy" id="1765722"/>
    <lineage>
        <taxon>Bacteria</taxon>
        <taxon>Bacillati</taxon>
        <taxon>Actinomycetota</taxon>
        <taxon>Actinomycetes</taxon>
        <taxon>Kitasatosporales</taxon>
        <taxon>Streptomycetaceae</taxon>
        <taxon>Streptomyces</taxon>
    </lineage>
</organism>
<dbReference type="AlphaFoldDB" id="A0A0W7X0W4"/>
<evidence type="ECO:0000313" key="2">
    <source>
        <dbReference type="Proteomes" id="UP000054804"/>
    </source>
</evidence>